<feature type="transmembrane region" description="Helical" evidence="1">
    <location>
        <begin position="68"/>
        <end position="87"/>
    </location>
</feature>
<feature type="transmembrane region" description="Helical" evidence="1">
    <location>
        <begin position="223"/>
        <end position="242"/>
    </location>
</feature>
<dbReference type="EMBL" id="BJXR01000014">
    <property type="protein sequence ID" value="GEN06002.1"/>
    <property type="molecule type" value="Genomic_DNA"/>
</dbReference>
<feature type="transmembrane region" description="Helical" evidence="1">
    <location>
        <begin position="184"/>
        <end position="211"/>
    </location>
</feature>
<dbReference type="STRING" id="1334629.MFUL124B02_35630"/>
<feature type="transmembrane region" description="Helical" evidence="1">
    <location>
        <begin position="403"/>
        <end position="428"/>
    </location>
</feature>
<evidence type="ECO:0000313" key="3">
    <source>
        <dbReference type="EMBL" id="SET61126.1"/>
    </source>
</evidence>
<keyword evidence="1" id="KW-0472">Membrane</keyword>
<feature type="transmembrane region" description="Helical" evidence="1">
    <location>
        <begin position="310"/>
        <end position="328"/>
    </location>
</feature>
<accession>A0A511SX19</accession>
<keyword evidence="1" id="KW-0812">Transmembrane</keyword>
<dbReference type="Proteomes" id="UP000321514">
    <property type="component" value="Unassembled WGS sequence"/>
</dbReference>
<evidence type="ECO:0000313" key="2">
    <source>
        <dbReference type="EMBL" id="GEN06002.1"/>
    </source>
</evidence>
<protein>
    <submittedName>
        <fullName evidence="3">Membrane protein YfhO</fullName>
    </submittedName>
</protein>
<reference evidence="3 4" key="1">
    <citation type="submission" date="2016-10" db="EMBL/GenBank/DDBJ databases">
        <authorList>
            <person name="Varghese N."/>
            <person name="Submissions S."/>
        </authorList>
    </citation>
    <scope>NUCLEOTIDE SEQUENCE [LARGE SCALE GENOMIC DNA]</scope>
    <source>
        <strain evidence="3 4">DSM 16525</strain>
    </source>
</reference>
<feature type="transmembrane region" description="Helical" evidence="1">
    <location>
        <begin position="482"/>
        <end position="502"/>
    </location>
</feature>
<proteinExistence type="predicted"/>
<feature type="transmembrane region" description="Helical" evidence="1">
    <location>
        <begin position="128"/>
        <end position="147"/>
    </location>
</feature>
<evidence type="ECO:0000313" key="5">
    <source>
        <dbReference type="Proteomes" id="UP000321514"/>
    </source>
</evidence>
<dbReference type="Proteomes" id="UP000183760">
    <property type="component" value="Unassembled WGS sequence"/>
</dbReference>
<feature type="transmembrane region" description="Helical" evidence="1">
    <location>
        <begin position="99"/>
        <end position="122"/>
    </location>
</feature>
<name>A0A511SX19_MYXFU</name>
<dbReference type="PANTHER" id="PTHR38454:SF1">
    <property type="entry name" value="INTEGRAL MEMBRANE PROTEIN"/>
    <property type="match status" value="1"/>
</dbReference>
<feature type="transmembrane region" description="Helical" evidence="1">
    <location>
        <begin position="448"/>
        <end position="470"/>
    </location>
</feature>
<comment type="caution">
    <text evidence="2">The sequence shown here is derived from an EMBL/GenBank/DDBJ whole genome shotgun (WGS) entry which is preliminary data.</text>
</comment>
<feature type="transmembrane region" description="Helical" evidence="1">
    <location>
        <begin position="335"/>
        <end position="355"/>
    </location>
</feature>
<dbReference type="Pfam" id="PF09586">
    <property type="entry name" value="YfhO"/>
    <property type="match status" value="1"/>
</dbReference>
<dbReference type="EMBL" id="FOIB01000002">
    <property type="protein sequence ID" value="SET61126.1"/>
    <property type="molecule type" value="Genomic_DNA"/>
</dbReference>
<keyword evidence="4" id="KW-1185">Reference proteome</keyword>
<dbReference type="OrthoDB" id="5499987at2"/>
<dbReference type="AlphaFoldDB" id="A0A511SX19"/>
<keyword evidence="1" id="KW-1133">Transmembrane helix</keyword>
<evidence type="ECO:0000256" key="1">
    <source>
        <dbReference type="SAM" id="Phobius"/>
    </source>
</evidence>
<feature type="transmembrane region" description="Helical" evidence="1">
    <location>
        <begin position="154"/>
        <end position="172"/>
    </location>
</feature>
<dbReference type="RefSeq" id="WP_074951199.1">
    <property type="nucleotide sequence ID" value="NZ_BJXR01000014.1"/>
</dbReference>
<feature type="transmembrane region" description="Helical" evidence="1">
    <location>
        <begin position="15"/>
        <end position="35"/>
    </location>
</feature>
<feature type="transmembrane region" description="Helical" evidence="1">
    <location>
        <begin position="764"/>
        <end position="782"/>
    </location>
</feature>
<organism evidence="2 5">
    <name type="scientific">Myxococcus fulvus</name>
    <dbReference type="NCBI Taxonomy" id="33"/>
    <lineage>
        <taxon>Bacteria</taxon>
        <taxon>Pseudomonadati</taxon>
        <taxon>Myxococcota</taxon>
        <taxon>Myxococcia</taxon>
        <taxon>Myxococcales</taxon>
        <taxon>Cystobacterineae</taxon>
        <taxon>Myxococcaceae</taxon>
        <taxon>Myxococcus</taxon>
    </lineage>
</organism>
<dbReference type="PANTHER" id="PTHR38454">
    <property type="entry name" value="INTEGRAL MEMBRANE PROTEIN-RELATED"/>
    <property type="match status" value="1"/>
</dbReference>
<evidence type="ECO:0000313" key="4">
    <source>
        <dbReference type="Proteomes" id="UP000183760"/>
    </source>
</evidence>
<feature type="transmembrane region" description="Helical" evidence="1">
    <location>
        <begin position="375"/>
        <end position="391"/>
    </location>
</feature>
<gene>
    <name evidence="2" type="ORF">MFU01_10390</name>
    <name evidence="3" type="ORF">SAMN05443572_102880</name>
</gene>
<reference evidence="2 5" key="2">
    <citation type="submission" date="2019-07" db="EMBL/GenBank/DDBJ databases">
        <title>Whole genome shotgun sequence of Myxococcus fulvus NBRC 100333.</title>
        <authorList>
            <person name="Hosoyama A."/>
            <person name="Uohara A."/>
            <person name="Ohji S."/>
            <person name="Ichikawa N."/>
        </authorList>
    </citation>
    <scope>NUCLEOTIDE SEQUENCE [LARGE SCALE GENOMIC DNA]</scope>
    <source>
        <strain evidence="2 5">NBRC 100333</strain>
    </source>
</reference>
<dbReference type="InterPro" id="IPR018580">
    <property type="entry name" value="Uncharacterised_YfhO"/>
</dbReference>
<sequence>MTDDSKQADVPSGRAWVVFAGMGVVALGFFARAALSSDVFIAGDTLRAFYPMRAFWAERVSAFDLPEWYAYDGFGQSFLGIFLSGAFHPTSLLHLVLPLGVAVKLTVLSCYPVAMLGVWALLREYGVPRPGALFGAFCFAFSGYLVCITNNPTYLLAASSVPAALWGAVRFLRAPSARRLAVGAGLLALVAFAGDAQGFAMTNALIVLVALVDPEAGGWRRRVLTCAALVVTGALLSAPQLFPAAGLVLSGEPGARSVVEAQRFSLQPLRLGELLMGPYLADMHGLRGIPDVVVWNLVPSGGFGRVWVDSIYVGTPACVLALAGLWACARRPRAWVLAGAWVLLLALCLGDSLPVYGWVYQVLPLWRPFRYPEKLVPLVTLGLAVAAGLGWKHCLVEGGARRAVVGAGLVLGALGGAVALGEAAGGWWTRGVLTSRWPEAPAVVVGGLSGNVVWMGAMTAVLGWACAALAWPWGTARLRGGLFVALELGALVWAHEPLYVLAPAELLELSPPFADRIRERVPAGEPVRVGSSVRAIGNARAVPGLDHHGRLSLGFTTGLLPDTATLWGLESANGYMPGESVRVRGLRRDVSRWYGELAPRLGTPFSVHSTRAGAGVVLPPTVRVLAEDPLFETMLVEHPEALARVLLARPRCVAGKDEALGLLLTGPLPPRDVAVVECAGGSLPEASERLTGTVRVERPSPEHLVARVEASEPAVLVVNDALLPGWTAWVDGQEAAILPANVAVRAVAVPAGQHQVELRYRTPGLRLGLLVALGTLLALALLGRMGRRAAGKATT</sequence>